<dbReference type="PANTHER" id="PTHR48106">
    <property type="entry name" value="QUINONE OXIDOREDUCTASE PIG3-RELATED"/>
    <property type="match status" value="1"/>
</dbReference>
<evidence type="ECO:0000256" key="1">
    <source>
        <dbReference type="ARBA" id="ARBA00022857"/>
    </source>
</evidence>
<dbReference type="Pfam" id="PF00107">
    <property type="entry name" value="ADH_zinc_N"/>
    <property type="match status" value="1"/>
</dbReference>
<dbReference type="Gene3D" id="3.90.180.10">
    <property type="entry name" value="Medium-chain alcohol dehydrogenases, catalytic domain"/>
    <property type="match status" value="1"/>
</dbReference>
<dbReference type="OrthoDB" id="9805883at2"/>
<gene>
    <name evidence="4" type="ORF">E2F50_22115</name>
</gene>
<dbReference type="AlphaFoldDB" id="A0A4R5U759"/>
<keyword evidence="1" id="KW-0521">NADP</keyword>
<protein>
    <submittedName>
        <fullName evidence="4">NADPH:quinone reductase</fullName>
    </submittedName>
</protein>
<keyword evidence="5" id="KW-1185">Reference proteome</keyword>
<dbReference type="SUPFAM" id="SSF51735">
    <property type="entry name" value="NAD(P)-binding Rossmann-fold domains"/>
    <property type="match status" value="1"/>
</dbReference>
<comment type="caution">
    <text evidence="4">The sequence shown here is derived from an EMBL/GenBank/DDBJ whole genome shotgun (WGS) entry which is preliminary data.</text>
</comment>
<dbReference type="Proteomes" id="UP000295238">
    <property type="component" value="Unassembled WGS sequence"/>
</dbReference>
<accession>A0A4R5U759</accession>
<reference evidence="4 5" key="1">
    <citation type="submission" date="2019-03" db="EMBL/GenBank/DDBJ databases">
        <title>Rhizobium sp. nov., an bacterium isolated from biocrust in Mu Us Desert.</title>
        <authorList>
            <person name="Lixiong L."/>
        </authorList>
    </citation>
    <scope>NUCLEOTIDE SEQUENCE [LARGE SCALE GENOMIC DNA]</scope>
    <source>
        <strain evidence="4 5">SPY-1</strain>
    </source>
</reference>
<proteinExistence type="predicted"/>
<name>A0A4R5U759_9HYPH</name>
<sequence>MSKFIQFSQTGEPEVLELVSGTPASPNDDEVIISVKAIGLNRADAMFRRGEYIFDPVLPAQLGTEAAGIVLALGRNVTHVSVGDQVNLVPSFPMGANGVYGEEIIVPGHAVVTQPPELTFEQAASIWVMFLTAYGPLIEDAKIQPGEHVIISAASSSVGLAAIQLAKLVGAILIALTRTGEKKQRLLDAGAQHVVVVSEVDLTDEILRITGGSGVRVAFDPVGGELLPKLIRTVPKGVIYLYGALGGETTTIPVLEALMHRTTIKAWIIADLLADEDRKRKAIDYVTDALRRKEISPVIDSVFAFEDMVAAHRHLESGRQFGKVVVKVGGGSEG</sequence>
<organism evidence="4 5">
    <name type="scientific">Rhizobium deserti</name>
    <dbReference type="NCBI Taxonomy" id="2547961"/>
    <lineage>
        <taxon>Bacteria</taxon>
        <taxon>Pseudomonadati</taxon>
        <taxon>Pseudomonadota</taxon>
        <taxon>Alphaproteobacteria</taxon>
        <taxon>Hyphomicrobiales</taxon>
        <taxon>Rhizobiaceae</taxon>
        <taxon>Rhizobium/Agrobacterium group</taxon>
        <taxon>Rhizobium</taxon>
    </lineage>
</organism>
<dbReference type="InterPro" id="IPR020843">
    <property type="entry name" value="ER"/>
</dbReference>
<dbReference type="InterPro" id="IPR013154">
    <property type="entry name" value="ADH-like_N"/>
</dbReference>
<dbReference type="GO" id="GO:0070402">
    <property type="term" value="F:NADPH binding"/>
    <property type="evidence" value="ECO:0007669"/>
    <property type="project" value="TreeGrafter"/>
</dbReference>
<feature type="domain" description="Enoyl reductase (ER)" evidence="3">
    <location>
        <begin position="11"/>
        <end position="326"/>
    </location>
</feature>
<keyword evidence="2" id="KW-0560">Oxidoreductase</keyword>
<evidence type="ECO:0000313" key="5">
    <source>
        <dbReference type="Proteomes" id="UP000295238"/>
    </source>
</evidence>
<dbReference type="RefSeq" id="WP_133318359.1">
    <property type="nucleotide sequence ID" value="NZ_SMTL01000009.1"/>
</dbReference>
<dbReference type="SMART" id="SM00829">
    <property type="entry name" value="PKS_ER"/>
    <property type="match status" value="1"/>
</dbReference>
<dbReference type="InterPro" id="IPR011032">
    <property type="entry name" value="GroES-like_sf"/>
</dbReference>
<dbReference type="Gene3D" id="3.40.50.720">
    <property type="entry name" value="NAD(P)-binding Rossmann-like Domain"/>
    <property type="match status" value="1"/>
</dbReference>
<dbReference type="InterPro" id="IPR036291">
    <property type="entry name" value="NAD(P)-bd_dom_sf"/>
</dbReference>
<dbReference type="CDD" id="cd08268">
    <property type="entry name" value="MDR2"/>
    <property type="match status" value="1"/>
</dbReference>
<dbReference type="SUPFAM" id="SSF50129">
    <property type="entry name" value="GroES-like"/>
    <property type="match status" value="1"/>
</dbReference>
<dbReference type="EMBL" id="SMTL01000009">
    <property type="protein sequence ID" value="TDK29893.1"/>
    <property type="molecule type" value="Genomic_DNA"/>
</dbReference>
<evidence type="ECO:0000313" key="4">
    <source>
        <dbReference type="EMBL" id="TDK29893.1"/>
    </source>
</evidence>
<dbReference type="GO" id="GO:0016651">
    <property type="term" value="F:oxidoreductase activity, acting on NAD(P)H"/>
    <property type="evidence" value="ECO:0007669"/>
    <property type="project" value="TreeGrafter"/>
</dbReference>
<dbReference type="PANTHER" id="PTHR48106:SF5">
    <property type="entry name" value="ZINC-CONTAINING ALCOHOL DEHYDROGENASE"/>
    <property type="match status" value="1"/>
</dbReference>
<dbReference type="Pfam" id="PF08240">
    <property type="entry name" value="ADH_N"/>
    <property type="match status" value="1"/>
</dbReference>
<dbReference type="InterPro" id="IPR013149">
    <property type="entry name" value="ADH-like_C"/>
</dbReference>
<evidence type="ECO:0000259" key="3">
    <source>
        <dbReference type="SMART" id="SM00829"/>
    </source>
</evidence>
<evidence type="ECO:0000256" key="2">
    <source>
        <dbReference type="ARBA" id="ARBA00023002"/>
    </source>
</evidence>